<proteinExistence type="predicted"/>
<gene>
    <name evidence="1" type="ORF">ABT57_14110</name>
</gene>
<evidence type="ECO:0000313" key="1">
    <source>
        <dbReference type="EMBL" id="KLV07978.1"/>
    </source>
</evidence>
<accession>A0A0J1H8E9</accession>
<dbReference type="GO" id="GO:0004519">
    <property type="term" value="F:endonuclease activity"/>
    <property type="evidence" value="ECO:0007669"/>
    <property type="project" value="InterPro"/>
</dbReference>
<name>A0A0J1H8E9_9GAMM</name>
<reference evidence="1 2" key="1">
    <citation type="submission" date="2015-05" db="EMBL/GenBank/DDBJ databases">
        <title>Photobacterium galathea sp. nov.</title>
        <authorList>
            <person name="Machado H."/>
            <person name="Gram L."/>
        </authorList>
    </citation>
    <scope>NUCLEOTIDE SEQUENCE [LARGE SCALE GENOMIC DNA]</scope>
    <source>
        <strain evidence="1 2">DSM 22954</strain>
    </source>
</reference>
<sequence length="238" mass="27307">MVSPLKRQRDAILANQLAAAMPQAGTVNTDSLHIKLIELEEDRKRMRAQFNARADRTDHKRNVLIPKYKPLAETYLAAGEKYENPIFSTLIVWLFDIGDLSTAIDWCLKAIELELPTPEFIRRDWPTFCADSVLKWAETQAEHGHSIEPYFSQVFAKIRDDWRLHEEVNAKWYKFAGYFLLRDDEGKPRPSAIADKATLEQAKAFLQQANEYHSKIGVGTMISKIDMRLSALETGKNL</sequence>
<evidence type="ECO:0000313" key="2">
    <source>
        <dbReference type="Proteomes" id="UP000035909"/>
    </source>
</evidence>
<dbReference type="InterPro" id="IPR010270">
    <property type="entry name" value="Phage_P2_GpM"/>
</dbReference>
<organism evidence="1 2">
    <name type="scientific">Photobacterium ganghwense</name>
    <dbReference type="NCBI Taxonomy" id="320778"/>
    <lineage>
        <taxon>Bacteria</taxon>
        <taxon>Pseudomonadati</taxon>
        <taxon>Pseudomonadota</taxon>
        <taxon>Gammaproteobacteria</taxon>
        <taxon>Vibrionales</taxon>
        <taxon>Vibrionaceae</taxon>
        <taxon>Photobacterium</taxon>
    </lineage>
</organism>
<dbReference type="Pfam" id="PF05944">
    <property type="entry name" value="Phage_term_smal"/>
    <property type="match status" value="1"/>
</dbReference>
<dbReference type="RefSeq" id="WP_047885871.1">
    <property type="nucleotide sequence ID" value="NZ_CP071326.1"/>
</dbReference>
<dbReference type="Proteomes" id="UP000035909">
    <property type="component" value="Unassembled WGS sequence"/>
</dbReference>
<dbReference type="PATRIC" id="fig|320778.3.peg.3069"/>
<dbReference type="AlphaFoldDB" id="A0A0J1H8E9"/>
<dbReference type="STRING" id="320778.ABT57_14110"/>
<keyword evidence="2" id="KW-1185">Reference proteome</keyword>
<protein>
    <submittedName>
        <fullName evidence="1">Terminase</fullName>
    </submittedName>
</protein>
<dbReference type="OrthoDB" id="8562788at2"/>
<dbReference type="GO" id="GO:0003677">
    <property type="term" value="F:DNA binding"/>
    <property type="evidence" value="ECO:0007669"/>
    <property type="project" value="InterPro"/>
</dbReference>
<comment type="caution">
    <text evidence="1">The sequence shown here is derived from an EMBL/GenBank/DDBJ whole genome shotgun (WGS) entry which is preliminary data.</text>
</comment>
<dbReference type="EMBL" id="LDOU01000015">
    <property type="protein sequence ID" value="KLV07978.1"/>
    <property type="molecule type" value="Genomic_DNA"/>
</dbReference>